<protein>
    <submittedName>
        <fullName evidence="2">Uncharacterized protein</fullName>
    </submittedName>
</protein>
<organism evidence="2 3">
    <name type="scientific">Aphis glycines</name>
    <name type="common">Soybean aphid</name>
    <dbReference type="NCBI Taxonomy" id="307491"/>
    <lineage>
        <taxon>Eukaryota</taxon>
        <taxon>Metazoa</taxon>
        <taxon>Ecdysozoa</taxon>
        <taxon>Arthropoda</taxon>
        <taxon>Hexapoda</taxon>
        <taxon>Insecta</taxon>
        <taxon>Pterygota</taxon>
        <taxon>Neoptera</taxon>
        <taxon>Paraneoptera</taxon>
        <taxon>Hemiptera</taxon>
        <taxon>Sternorrhyncha</taxon>
        <taxon>Aphidomorpha</taxon>
        <taxon>Aphidoidea</taxon>
        <taxon>Aphididae</taxon>
        <taxon>Aphidini</taxon>
        <taxon>Aphis</taxon>
        <taxon>Aphis</taxon>
    </lineage>
</organism>
<comment type="caution">
    <text evidence="2">The sequence shown here is derived from an EMBL/GenBank/DDBJ whole genome shotgun (WGS) entry which is preliminary data.</text>
</comment>
<name>A0A6G0U7Q0_APHGL</name>
<keyword evidence="3" id="KW-1185">Reference proteome</keyword>
<keyword evidence="1" id="KW-0472">Membrane</keyword>
<proteinExistence type="predicted"/>
<sequence>MSVKFKIITCRNNASISNFWVVSDGKVNILGQLLVGQNSFQKNRKKQSFRLNRILYMVVTQKLITVYLTSIKFFKKLENLIQGFSKVVLIRLKFTFLRCKSKSRKFTSNLKLKTLTILRENSKRQYRKNVMIVTTTLSSNDFKYLLLFKISKSTILFLLAFEVQILTKNLWPTIIIKELESTSRRNLKHADKSSPFRIVIRFSYTMIPIIGFKFNTPVIYNSSC</sequence>
<dbReference type="EMBL" id="VYZN01000001">
    <property type="protein sequence ID" value="KAE9545155.1"/>
    <property type="molecule type" value="Genomic_DNA"/>
</dbReference>
<dbReference type="Proteomes" id="UP000475862">
    <property type="component" value="Unassembled WGS sequence"/>
</dbReference>
<accession>A0A6G0U7Q0</accession>
<keyword evidence="1" id="KW-0812">Transmembrane</keyword>
<dbReference type="AlphaFoldDB" id="A0A6G0U7Q0"/>
<gene>
    <name evidence="2" type="ORF">AGLY_000698</name>
</gene>
<evidence type="ECO:0000256" key="1">
    <source>
        <dbReference type="SAM" id="Phobius"/>
    </source>
</evidence>
<keyword evidence="1" id="KW-1133">Transmembrane helix</keyword>
<feature type="transmembrane region" description="Helical" evidence="1">
    <location>
        <begin position="54"/>
        <end position="74"/>
    </location>
</feature>
<reference evidence="2 3" key="1">
    <citation type="submission" date="2019-08" db="EMBL/GenBank/DDBJ databases">
        <title>The genome of the soybean aphid Biotype 1, its phylome, world population structure and adaptation to the North American continent.</title>
        <authorList>
            <person name="Giordano R."/>
            <person name="Donthu R.K."/>
            <person name="Hernandez A.G."/>
            <person name="Wright C.L."/>
            <person name="Zimin A.V."/>
        </authorList>
    </citation>
    <scope>NUCLEOTIDE SEQUENCE [LARGE SCALE GENOMIC DNA]</scope>
    <source>
        <tissue evidence="2">Whole aphids</tissue>
    </source>
</reference>
<evidence type="ECO:0000313" key="2">
    <source>
        <dbReference type="EMBL" id="KAE9545155.1"/>
    </source>
</evidence>
<evidence type="ECO:0000313" key="3">
    <source>
        <dbReference type="Proteomes" id="UP000475862"/>
    </source>
</evidence>